<evidence type="ECO:0000313" key="2">
    <source>
        <dbReference type="Proteomes" id="UP000186551"/>
    </source>
</evidence>
<dbReference type="AlphaFoldDB" id="A0A1Q5P9I1"/>
<comment type="caution">
    <text evidence="1">The sequence shown here is derived from an EMBL/GenBank/DDBJ whole genome shotgun (WGS) entry which is preliminary data.</text>
</comment>
<sequence>MLYFTFISSRARDLSGTLKRSPPMVEMTAKAGAIESEPSPWVERLVRSDATLVAAPWRRREHSAMPEDEPSRAGEHQSMKWNCRFVSLEDQQELESIAWFKWKEAAAMQV</sequence>
<gene>
    <name evidence="1" type="ORF">A3841_04755</name>
</gene>
<dbReference type="Proteomes" id="UP000186551">
    <property type="component" value="Unassembled WGS sequence"/>
</dbReference>
<keyword evidence="2" id="KW-1185">Reference proteome</keyword>
<reference evidence="1 2" key="1">
    <citation type="submission" date="2016-03" db="EMBL/GenBank/DDBJ databases">
        <title>Genome sequence of Pontibacter sp. nov., of the family cytophagaceae, isolated from marine sediment of the Yellow Sea, China.</title>
        <authorList>
            <person name="Zhang G."/>
            <person name="Zhang R."/>
        </authorList>
    </citation>
    <scope>NUCLEOTIDE SEQUENCE [LARGE SCALE GENOMIC DNA]</scope>
    <source>
        <strain evidence="1 2">S10-8</strain>
    </source>
</reference>
<organism evidence="1 2">
    <name type="scientific">Pontibacter flavimaris</name>
    <dbReference type="NCBI Taxonomy" id="1797110"/>
    <lineage>
        <taxon>Bacteria</taxon>
        <taxon>Pseudomonadati</taxon>
        <taxon>Bacteroidota</taxon>
        <taxon>Cytophagia</taxon>
        <taxon>Cytophagales</taxon>
        <taxon>Hymenobacteraceae</taxon>
        <taxon>Pontibacter</taxon>
    </lineage>
</organism>
<accession>A0A1Q5P9I1</accession>
<name>A0A1Q5P9I1_9BACT</name>
<protein>
    <submittedName>
        <fullName evidence="1">Uncharacterized protein</fullName>
    </submittedName>
</protein>
<dbReference type="EMBL" id="LVWA01000011">
    <property type="protein sequence ID" value="OKL38841.1"/>
    <property type="molecule type" value="Genomic_DNA"/>
</dbReference>
<evidence type="ECO:0000313" key="1">
    <source>
        <dbReference type="EMBL" id="OKL38841.1"/>
    </source>
</evidence>
<proteinExistence type="predicted"/>